<keyword evidence="8 12" id="KW-1133">Transmembrane helix</keyword>
<accession>A0AAN8V2C0</accession>
<dbReference type="AlphaFoldDB" id="A0AAN8V2C0"/>
<comment type="caution">
    <text evidence="15">The sequence shown here is derived from an EMBL/GenBank/DDBJ whole genome shotgun (WGS) entry which is preliminary data.</text>
</comment>
<dbReference type="GO" id="GO:0016020">
    <property type="term" value="C:membrane"/>
    <property type="evidence" value="ECO:0007669"/>
    <property type="project" value="UniProtKB-SubCell"/>
</dbReference>
<evidence type="ECO:0000256" key="8">
    <source>
        <dbReference type="ARBA" id="ARBA00022989"/>
    </source>
</evidence>
<dbReference type="PROSITE" id="PS50011">
    <property type="entry name" value="PROTEIN_KINASE_DOM"/>
    <property type="match status" value="1"/>
</dbReference>
<name>A0AAN8V2C0_9MAGN</name>
<keyword evidence="6 11" id="KW-0547">Nucleotide-binding</keyword>
<keyword evidence="5 13" id="KW-0732">Signal</keyword>
<dbReference type="PANTHER" id="PTHR27009">
    <property type="entry name" value="RUST RESISTANCE KINASE LR10-RELATED"/>
    <property type="match status" value="1"/>
</dbReference>
<evidence type="ECO:0000256" key="6">
    <source>
        <dbReference type="ARBA" id="ARBA00022741"/>
    </source>
</evidence>
<dbReference type="Gene3D" id="3.30.200.20">
    <property type="entry name" value="Phosphorylase Kinase, domain 1"/>
    <property type="match status" value="1"/>
</dbReference>
<dbReference type="FunFam" id="3.30.200.20:FF:000178">
    <property type="entry name" value="serine/threonine-protein kinase PBS1-like"/>
    <property type="match status" value="1"/>
</dbReference>
<dbReference type="GO" id="GO:0004674">
    <property type="term" value="F:protein serine/threonine kinase activity"/>
    <property type="evidence" value="ECO:0007669"/>
    <property type="project" value="UniProtKB-KW"/>
</dbReference>
<evidence type="ECO:0000256" key="13">
    <source>
        <dbReference type="SAM" id="SignalP"/>
    </source>
</evidence>
<gene>
    <name evidence="15" type="ORF">RJ641_009610</name>
</gene>
<evidence type="ECO:0000256" key="10">
    <source>
        <dbReference type="ARBA" id="ARBA00023180"/>
    </source>
</evidence>
<evidence type="ECO:0000313" key="15">
    <source>
        <dbReference type="EMBL" id="KAK6925284.1"/>
    </source>
</evidence>
<dbReference type="InterPro" id="IPR045874">
    <property type="entry name" value="LRK10/LRL21-25-like"/>
</dbReference>
<protein>
    <submittedName>
        <fullName evidence="15">Serine-threonine/tyrosine-protein kinase, catalytic domain</fullName>
    </submittedName>
</protein>
<evidence type="ECO:0000256" key="2">
    <source>
        <dbReference type="ARBA" id="ARBA00022527"/>
    </source>
</evidence>
<dbReference type="Pfam" id="PF07714">
    <property type="entry name" value="PK_Tyr_Ser-Thr"/>
    <property type="match status" value="1"/>
</dbReference>
<evidence type="ECO:0000256" key="3">
    <source>
        <dbReference type="ARBA" id="ARBA00022679"/>
    </source>
</evidence>
<comment type="subcellular location">
    <subcellularLocation>
        <location evidence="1">Membrane</location>
        <topology evidence="1">Single-pass type I membrane protein</topology>
    </subcellularLocation>
</comment>
<keyword evidence="7 11" id="KW-0067">ATP-binding</keyword>
<dbReference type="InterPro" id="IPR000719">
    <property type="entry name" value="Prot_kinase_dom"/>
</dbReference>
<evidence type="ECO:0000256" key="5">
    <source>
        <dbReference type="ARBA" id="ARBA00022729"/>
    </source>
</evidence>
<keyword evidence="10" id="KW-0325">Glycoprotein</keyword>
<dbReference type="SUPFAM" id="SSF56112">
    <property type="entry name" value="Protein kinase-like (PK-like)"/>
    <property type="match status" value="1"/>
</dbReference>
<feature type="signal peptide" evidence="13">
    <location>
        <begin position="1"/>
        <end position="29"/>
    </location>
</feature>
<dbReference type="EMBL" id="JBAMMX010000016">
    <property type="protein sequence ID" value="KAK6925284.1"/>
    <property type="molecule type" value="Genomic_DNA"/>
</dbReference>
<dbReference type="PROSITE" id="PS00107">
    <property type="entry name" value="PROTEIN_KINASE_ATP"/>
    <property type="match status" value="1"/>
</dbReference>
<keyword evidence="4 12" id="KW-0812">Transmembrane</keyword>
<dbReference type="InterPro" id="IPR011009">
    <property type="entry name" value="Kinase-like_dom_sf"/>
</dbReference>
<keyword evidence="15" id="KW-0418">Kinase</keyword>
<proteinExistence type="predicted"/>
<reference evidence="15 16" key="1">
    <citation type="submission" date="2023-12" db="EMBL/GenBank/DDBJ databases">
        <title>A high-quality genome assembly for Dillenia turbinata (Dilleniales).</title>
        <authorList>
            <person name="Chanderbali A."/>
        </authorList>
    </citation>
    <scope>NUCLEOTIDE SEQUENCE [LARGE SCALE GENOMIC DNA]</scope>
    <source>
        <strain evidence="15">LSX21</strain>
        <tissue evidence="15">Leaf</tissue>
    </source>
</reference>
<keyword evidence="9 12" id="KW-0472">Membrane</keyword>
<dbReference type="InterPro" id="IPR001245">
    <property type="entry name" value="Ser-Thr/Tyr_kinase_cat_dom"/>
</dbReference>
<keyword evidence="2" id="KW-0723">Serine/threonine-protein kinase</keyword>
<keyword evidence="16" id="KW-1185">Reference proteome</keyword>
<organism evidence="15 16">
    <name type="scientific">Dillenia turbinata</name>
    <dbReference type="NCBI Taxonomy" id="194707"/>
    <lineage>
        <taxon>Eukaryota</taxon>
        <taxon>Viridiplantae</taxon>
        <taxon>Streptophyta</taxon>
        <taxon>Embryophyta</taxon>
        <taxon>Tracheophyta</taxon>
        <taxon>Spermatophyta</taxon>
        <taxon>Magnoliopsida</taxon>
        <taxon>eudicotyledons</taxon>
        <taxon>Gunneridae</taxon>
        <taxon>Pentapetalae</taxon>
        <taxon>Dilleniales</taxon>
        <taxon>Dilleniaceae</taxon>
        <taxon>Dillenia</taxon>
    </lineage>
</organism>
<evidence type="ECO:0000256" key="12">
    <source>
        <dbReference type="SAM" id="Phobius"/>
    </source>
</evidence>
<evidence type="ECO:0000256" key="4">
    <source>
        <dbReference type="ARBA" id="ARBA00022692"/>
    </source>
</evidence>
<keyword evidence="3" id="KW-0808">Transferase</keyword>
<feature type="binding site" evidence="11">
    <location>
        <position position="269"/>
    </location>
    <ligand>
        <name>ATP</name>
        <dbReference type="ChEBI" id="CHEBI:30616"/>
    </ligand>
</feature>
<dbReference type="GO" id="GO:0005524">
    <property type="term" value="F:ATP binding"/>
    <property type="evidence" value="ECO:0007669"/>
    <property type="project" value="UniProtKB-UniRule"/>
</dbReference>
<feature type="domain" description="Protein kinase" evidence="14">
    <location>
        <begin position="241"/>
        <end position="518"/>
    </location>
</feature>
<evidence type="ECO:0000256" key="7">
    <source>
        <dbReference type="ARBA" id="ARBA00022840"/>
    </source>
</evidence>
<dbReference type="Proteomes" id="UP001370490">
    <property type="component" value="Unassembled WGS sequence"/>
</dbReference>
<sequence>MKNNPSLCILRIPILLIILPSLFLHACSSQDPQLVHRKKPYICKEAEVKVGFPFGEMEDQIFKVSRVLNSTAHRTLLTILYLWGNKVFYGDERNPSENYVQNACEWRCFNDDKERMGSGRSLEIGYITDRDSCSNCVGWGGNCGSNCSNLDTQVCICPYGAQPFYCEETKSELKTIAIVSSSTAFGLFVVVMVITYFRSRIRIRFWEKESSNQQDIEAFIKIFGSLAPRRFSYSDIKKMTNSFQDKLGQGGYGCVYKGKLLDGRLVAVKLLSSSKGNGEDFINEVASISKTSHVNVVALLGFCFQHNKRALVYDYGMMILEMAGGRNKSDIEVSDSSEMYFPQYLYNRLEQDENLGMMQGILNRERIEITRKMIIVGLSCIQTDPSKRPSMNKNTDRGNQPGRNVTMISMELAITTGIALWLATAGDGWLCREYNNDDDDCERIKYKSAAKILLVGSGDDEQCTGYGRHSTKCREGSVYAIHMPCFDLPLMFCAMKEVSRMLKLKLFNDERKIFLSIS</sequence>
<evidence type="ECO:0000256" key="1">
    <source>
        <dbReference type="ARBA" id="ARBA00004479"/>
    </source>
</evidence>
<evidence type="ECO:0000259" key="14">
    <source>
        <dbReference type="PROSITE" id="PS50011"/>
    </source>
</evidence>
<feature type="chain" id="PRO_5043011511" evidence="13">
    <location>
        <begin position="30"/>
        <end position="518"/>
    </location>
</feature>
<evidence type="ECO:0000313" key="16">
    <source>
        <dbReference type="Proteomes" id="UP001370490"/>
    </source>
</evidence>
<dbReference type="InterPro" id="IPR017441">
    <property type="entry name" value="Protein_kinase_ATP_BS"/>
</dbReference>
<feature type="transmembrane region" description="Helical" evidence="12">
    <location>
        <begin position="176"/>
        <end position="197"/>
    </location>
</feature>
<evidence type="ECO:0000256" key="9">
    <source>
        <dbReference type="ARBA" id="ARBA00023136"/>
    </source>
</evidence>
<evidence type="ECO:0000256" key="11">
    <source>
        <dbReference type="PROSITE-ProRule" id="PRU10141"/>
    </source>
</evidence>